<feature type="transmembrane region" description="Helical" evidence="2">
    <location>
        <begin position="43"/>
        <end position="61"/>
    </location>
</feature>
<reference evidence="4 5" key="1">
    <citation type="journal article" date="2017" name="Int. J. Syst. Evol. Microbiol.">
        <title>Desulfovibrio senegalensis sp. nov., a mesophilic sulfate reducer isolated from marine sediment.</title>
        <authorList>
            <person name="Thioye A."/>
            <person name="Gam Z.B.A."/>
            <person name="Mbengue M."/>
            <person name="Cayol J.L."/>
            <person name="Joseph-Bartoli M."/>
            <person name="Toure-Kane C."/>
            <person name="Labat M."/>
        </authorList>
    </citation>
    <scope>NUCLEOTIDE SEQUENCE [LARGE SCALE GENOMIC DNA]</scope>
    <source>
        <strain evidence="4 5">DSM 101509</strain>
    </source>
</reference>
<keyword evidence="5" id="KW-1185">Reference proteome</keyword>
<gene>
    <name evidence="4" type="ORF">F8A88_12290</name>
</gene>
<keyword evidence="2" id="KW-0812">Transmembrane</keyword>
<dbReference type="Proteomes" id="UP000438699">
    <property type="component" value="Unassembled WGS sequence"/>
</dbReference>
<dbReference type="InterPro" id="IPR013229">
    <property type="entry name" value="PEGA"/>
</dbReference>
<feature type="compositionally biased region" description="Low complexity" evidence="1">
    <location>
        <begin position="317"/>
        <end position="333"/>
    </location>
</feature>
<keyword evidence="2" id="KW-0472">Membrane</keyword>
<evidence type="ECO:0000256" key="2">
    <source>
        <dbReference type="SAM" id="Phobius"/>
    </source>
</evidence>
<accession>A0A6N6N037</accession>
<name>A0A6N6N037_9BACT</name>
<protein>
    <submittedName>
        <fullName evidence="4">PEGA domain-containing protein</fullName>
    </submittedName>
</protein>
<feature type="region of interest" description="Disordered" evidence="1">
    <location>
        <begin position="317"/>
        <end position="353"/>
    </location>
</feature>
<dbReference type="AlphaFoldDB" id="A0A6N6N037"/>
<dbReference type="EMBL" id="WAIE01000005">
    <property type="protein sequence ID" value="KAB1441203.1"/>
    <property type="molecule type" value="Genomic_DNA"/>
</dbReference>
<evidence type="ECO:0000313" key="5">
    <source>
        <dbReference type="Proteomes" id="UP000438699"/>
    </source>
</evidence>
<proteinExistence type="predicted"/>
<sequence>MLELRLTGGLPAPVVCVYCEYVFGWNSIVIPNRTRKWEMQGILSRRVLVLLFAGMIAAVAGCQPQVYTQDIPISSNPMGADLYADGNLVGKTPSSVSLERNRDHIITLKMPDYQQQDIIIKRKYQQDKVMMTAVSRGVQDADFFGNTSMGIMNGVNSMQAQEQSGEAYLLTPSAVSVRLVPVAGSAAAVDSNGLPTLMTLSTFDRQVISRVLEKEPSGDSSNWTSPGTGILFTITPLHAFSRADGWHRPFTLVISRGDVSKTVNGEALRAGDEHWTILDPATMQQANMQTATPDGMELNARSLSGAAVGAASALPSVGKTWKSSSSHSSTKVSNGGITTKKTKTTVSGGVSVDPGAAAQTLQKMLMPDEDGQ</sequence>
<evidence type="ECO:0000313" key="4">
    <source>
        <dbReference type="EMBL" id="KAB1441203.1"/>
    </source>
</evidence>
<dbReference type="Pfam" id="PF08308">
    <property type="entry name" value="PEGA"/>
    <property type="match status" value="1"/>
</dbReference>
<feature type="domain" description="PEGA" evidence="3">
    <location>
        <begin position="70"/>
        <end position="115"/>
    </location>
</feature>
<organism evidence="4 5">
    <name type="scientific">Pseudodesulfovibrio senegalensis</name>
    <dbReference type="NCBI Taxonomy" id="1721087"/>
    <lineage>
        <taxon>Bacteria</taxon>
        <taxon>Pseudomonadati</taxon>
        <taxon>Thermodesulfobacteriota</taxon>
        <taxon>Desulfovibrionia</taxon>
        <taxon>Desulfovibrionales</taxon>
        <taxon>Desulfovibrionaceae</taxon>
    </lineage>
</organism>
<keyword evidence="2" id="KW-1133">Transmembrane helix</keyword>
<feature type="transmembrane region" description="Helical" evidence="2">
    <location>
        <begin position="12"/>
        <end position="31"/>
    </location>
</feature>
<evidence type="ECO:0000256" key="1">
    <source>
        <dbReference type="SAM" id="MobiDB-lite"/>
    </source>
</evidence>
<evidence type="ECO:0000259" key="3">
    <source>
        <dbReference type="Pfam" id="PF08308"/>
    </source>
</evidence>
<comment type="caution">
    <text evidence="4">The sequence shown here is derived from an EMBL/GenBank/DDBJ whole genome shotgun (WGS) entry which is preliminary data.</text>
</comment>